<accession>A0AAW0D4C0</accession>
<dbReference type="Proteomes" id="UP001383192">
    <property type="component" value="Unassembled WGS sequence"/>
</dbReference>
<gene>
    <name evidence="1" type="ORF">VNI00_007288</name>
</gene>
<dbReference type="AlphaFoldDB" id="A0AAW0D4C0"/>
<evidence type="ECO:0000313" key="2">
    <source>
        <dbReference type="Proteomes" id="UP001383192"/>
    </source>
</evidence>
<keyword evidence="2" id="KW-1185">Reference proteome</keyword>
<organism evidence="1 2">
    <name type="scientific">Paramarasmius palmivorus</name>
    <dbReference type="NCBI Taxonomy" id="297713"/>
    <lineage>
        <taxon>Eukaryota</taxon>
        <taxon>Fungi</taxon>
        <taxon>Dikarya</taxon>
        <taxon>Basidiomycota</taxon>
        <taxon>Agaricomycotina</taxon>
        <taxon>Agaricomycetes</taxon>
        <taxon>Agaricomycetidae</taxon>
        <taxon>Agaricales</taxon>
        <taxon>Marasmiineae</taxon>
        <taxon>Marasmiaceae</taxon>
        <taxon>Paramarasmius</taxon>
    </lineage>
</organism>
<reference evidence="1 2" key="1">
    <citation type="submission" date="2024-01" db="EMBL/GenBank/DDBJ databases">
        <title>A draft genome for a cacao thread blight-causing isolate of Paramarasmius palmivorus.</title>
        <authorList>
            <person name="Baruah I.K."/>
            <person name="Bukari Y."/>
            <person name="Amoako-Attah I."/>
            <person name="Meinhardt L.W."/>
            <person name="Bailey B.A."/>
            <person name="Cohen S.P."/>
        </authorList>
    </citation>
    <scope>NUCLEOTIDE SEQUENCE [LARGE SCALE GENOMIC DNA]</scope>
    <source>
        <strain evidence="1 2">GH-12</strain>
    </source>
</reference>
<comment type="caution">
    <text evidence="1">The sequence shown here is derived from an EMBL/GenBank/DDBJ whole genome shotgun (WGS) entry which is preliminary data.</text>
</comment>
<dbReference type="EMBL" id="JAYKXP010000023">
    <property type="protein sequence ID" value="KAK7045863.1"/>
    <property type="molecule type" value="Genomic_DNA"/>
</dbReference>
<protein>
    <submittedName>
        <fullName evidence="1">Uncharacterized protein</fullName>
    </submittedName>
</protein>
<sequence length="328" mass="36486">MKTSFFPFLIFFEEITRGLGQSLTPPAIWKNSSITINKAARIDLASAALDEAVLYLDSNLTYWGNGENESGPFTSINLHAQLAMFDYWTNQAKYKDQVNRYFTVQGRTGMANLPIPEDLTKIDFILRYGYAAFFAYCAYNNVSFLSLAEETWNRAYAQTISAENMDILQPMCASEQDRKLFIGGLTAKPRNYAFIPHINGFYMTSDVNNTRLSGLLAEATSNKTYLLATNQSATFFVAKMIKSQQMPQGFRISNNCAATFDDPSLEGVGEWIEGISMLGSLAEHEAQDIAGNLTLAIHASTDGRVRQNVQLMAQKAEIGLKPFSEGII</sequence>
<name>A0AAW0D4C0_9AGAR</name>
<evidence type="ECO:0000313" key="1">
    <source>
        <dbReference type="EMBL" id="KAK7045863.1"/>
    </source>
</evidence>
<proteinExistence type="predicted"/>